<proteinExistence type="predicted"/>
<organism evidence="1 2">
    <name type="scientific">Molorchus minor</name>
    <dbReference type="NCBI Taxonomy" id="1323400"/>
    <lineage>
        <taxon>Eukaryota</taxon>
        <taxon>Metazoa</taxon>
        <taxon>Ecdysozoa</taxon>
        <taxon>Arthropoda</taxon>
        <taxon>Hexapoda</taxon>
        <taxon>Insecta</taxon>
        <taxon>Pterygota</taxon>
        <taxon>Neoptera</taxon>
        <taxon>Endopterygota</taxon>
        <taxon>Coleoptera</taxon>
        <taxon>Polyphaga</taxon>
        <taxon>Cucujiformia</taxon>
        <taxon>Chrysomeloidea</taxon>
        <taxon>Cerambycidae</taxon>
        <taxon>Lamiinae</taxon>
        <taxon>Monochamini</taxon>
        <taxon>Molorchus</taxon>
    </lineage>
</organism>
<keyword evidence="2" id="KW-1185">Reference proteome</keyword>
<accession>A0ABQ9JMP0</accession>
<sequence>MEKYANIIKLLSKQLGKEDGHSGQEGNKIADFLARKVGASNFIGPKPTLGVSYNTAKMTVLNWPEKSFGTAKFTRRSDYGCSIEHRYYWRIWKESYLIMSSV</sequence>
<evidence type="ECO:0008006" key="3">
    <source>
        <dbReference type="Google" id="ProtNLM"/>
    </source>
</evidence>
<dbReference type="Proteomes" id="UP001162164">
    <property type="component" value="Unassembled WGS sequence"/>
</dbReference>
<protein>
    <recommendedName>
        <fullName evidence="3">RNase H type-1 domain-containing protein</fullName>
    </recommendedName>
</protein>
<name>A0ABQ9JMP0_9CUCU</name>
<dbReference type="EMBL" id="JAPWTJ010000333">
    <property type="protein sequence ID" value="KAJ8979506.1"/>
    <property type="molecule type" value="Genomic_DNA"/>
</dbReference>
<evidence type="ECO:0000313" key="2">
    <source>
        <dbReference type="Proteomes" id="UP001162164"/>
    </source>
</evidence>
<evidence type="ECO:0000313" key="1">
    <source>
        <dbReference type="EMBL" id="KAJ8979506.1"/>
    </source>
</evidence>
<gene>
    <name evidence="1" type="ORF">NQ317_015684</name>
</gene>
<comment type="caution">
    <text evidence="1">The sequence shown here is derived from an EMBL/GenBank/DDBJ whole genome shotgun (WGS) entry which is preliminary data.</text>
</comment>
<reference evidence="1" key="1">
    <citation type="journal article" date="2023" name="Insect Mol. Biol.">
        <title>Genome sequencing provides insights into the evolution of gene families encoding plant cell wall-degrading enzymes in longhorned beetles.</title>
        <authorList>
            <person name="Shin N.R."/>
            <person name="Okamura Y."/>
            <person name="Kirsch R."/>
            <person name="Pauchet Y."/>
        </authorList>
    </citation>
    <scope>NUCLEOTIDE SEQUENCE</scope>
    <source>
        <strain evidence="1">MMC_N1</strain>
    </source>
</reference>